<evidence type="ECO:0000256" key="5">
    <source>
        <dbReference type="ARBA" id="ARBA00022490"/>
    </source>
</evidence>
<comment type="subcellular location">
    <subcellularLocation>
        <location evidence="2 9">Cytoplasm</location>
    </subcellularLocation>
    <subcellularLocation>
        <location evidence="1">Endoplasmic reticulum</location>
    </subcellularLocation>
</comment>
<dbReference type="GO" id="GO:0006614">
    <property type="term" value="P:SRP-dependent cotranslational protein targeting to membrane"/>
    <property type="evidence" value="ECO:0007669"/>
    <property type="project" value="UniProtKB-UniRule"/>
</dbReference>
<dbReference type="SUPFAM" id="SSF48452">
    <property type="entry name" value="TPR-like"/>
    <property type="match status" value="1"/>
</dbReference>
<evidence type="ECO:0000256" key="3">
    <source>
        <dbReference type="ARBA" id="ARBA00007676"/>
    </source>
</evidence>
<reference evidence="13" key="1">
    <citation type="submission" date="2016-03" db="EMBL/GenBank/DDBJ databases">
        <authorList>
            <person name="Devillers Hugo."/>
        </authorList>
    </citation>
    <scope>NUCLEOTIDE SEQUENCE [LARGE SCALE GENOMIC DNA]</scope>
</reference>
<dbReference type="GO" id="GO:0043022">
    <property type="term" value="F:ribosome binding"/>
    <property type="evidence" value="ECO:0007669"/>
    <property type="project" value="TreeGrafter"/>
</dbReference>
<evidence type="ECO:0000313" key="12">
    <source>
        <dbReference type="EMBL" id="SCU80751.1"/>
    </source>
</evidence>
<evidence type="ECO:0000256" key="4">
    <source>
        <dbReference type="ARBA" id="ARBA00018350"/>
    </source>
</evidence>
<comment type="function">
    <text evidence="9">Component of the signal recognition particle (SRP) complex, a ribonucleoprotein complex that mediates the cotranslational targeting of secretory and membrane proteins to the endoplasmic reticulum (ER).</text>
</comment>
<keyword evidence="7 9" id="KW-0733">Signal recognition particle</keyword>
<evidence type="ECO:0000256" key="7">
    <source>
        <dbReference type="ARBA" id="ARBA00023135"/>
    </source>
</evidence>
<evidence type="ECO:0000256" key="8">
    <source>
        <dbReference type="ARBA" id="ARBA00023274"/>
    </source>
</evidence>
<feature type="region of interest" description="Disordered" evidence="10">
    <location>
        <begin position="509"/>
        <end position="601"/>
    </location>
</feature>
<dbReference type="AlphaFoldDB" id="A0A1G4IUU9"/>
<feature type="compositionally biased region" description="Basic and acidic residues" evidence="10">
    <location>
        <begin position="583"/>
        <end position="593"/>
    </location>
</feature>
<dbReference type="PIRSF" id="PIRSF038922">
    <property type="entry name" value="SRP72"/>
    <property type="match status" value="1"/>
</dbReference>
<dbReference type="InterPro" id="IPR013699">
    <property type="entry name" value="Signal_recog_part_SRP72_RNA-bd"/>
</dbReference>
<dbReference type="Pfam" id="PF08492">
    <property type="entry name" value="SRP72"/>
    <property type="match status" value="1"/>
</dbReference>
<keyword evidence="6" id="KW-0256">Endoplasmic reticulum</keyword>
<dbReference type="EMBL" id="LT598478">
    <property type="protein sequence ID" value="SCU80751.1"/>
    <property type="molecule type" value="Genomic_DNA"/>
</dbReference>
<dbReference type="PANTHER" id="PTHR14094">
    <property type="entry name" value="SIGNAL RECOGNITION PARTICLE 72"/>
    <property type="match status" value="1"/>
</dbReference>
<dbReference type="OrthoDB" id="5421607at2759"/>
<organism evidence="12 13">
    <name type="scientific">Lachancea meyersii CBS 8951</name>
    <dbReference type="NCBI Taxonomy" id="1266667"/>
    <lineage>
        <taxon>Eukaryota</taxon>
        <taxon>Fungi</taxon>
        <taxon>Dikarya</taxon>
        <taxon>Ascomycota</taxon>
        <taxon>Saccharomycotina</taxon>
        <taxon>Saccharomycetes</taxon>
        <taxon>Saccharomycetales</taxon>
        <taxon>Saccharomycetaceae</taxon>
        <taxon>Lachancea</taxon>
    </lineage>
</organism>
<dbReference type="InterPro" id="IPR026270">
    <property type="entry name" value="SRP72"/>
</dbReference>
<protein>
    <recommendedName>
        <fullName evidence="4 9">Signal recognition particle subunit SRP72</fullName>
    </recommendedName>
</protein>
<evidence type="ECO:0000259" key="11">
    <source>
        <dbReference type="Pfam" id="PF08492"/>
    </source>
</evidence>
<keyword evidence="5 9" id="KW-0963">Cytoplasm</keyword>
<evidence type="ECO:0000256" key="2">
    <source>
        <dbReference type="ARBA" id="ARBA00004496"/>
    </source>
</evidence>
<keyword evidence="13" id="KW-1185">Reference proteome</keyword>
<evidence type="ECO:0000256" key="10">
    <source>
        <dbReference type="SAM" id="MobiDB-lite"/>
    </source>
</evidence>
<dbReference type="Proteomes" id="UP000191144">
    <property type="component" value="Chromosome B"/>
</dbReference>
<dbReference type="PANTHER" id="PTHR14094:SF9">
    <property type="entry name" value="SIGNAL RECOGNITION PARTICLE SUBUNIT SRP72"/>
    <property type="match status" value="1"/>
</dbReference>
<evidence type="ECO:0000256" key="1">
    <source>
        <dbReference type="ARBA" id="ARBA00004240"/>
    </source>
</evidence>
<feature type="domain" description="Signal recognition particle SRP72 subunit RNA-binding" evidence="11">
    <location>
        <begin position="526"/>
        <end position="567"/>
    </location>
</feature>
<proteinExistence type="inferred from homology"/>
<evidence type="ECO:0000256" key="6">
    <source>
        <dbReference type="ARBA" id="ARBA00022824"/>
    </source>
</evidence>
<accession>A0A1G4IUU9</accession>
<dbReference type="Gene3D" id="1.25.40.10">
    <property type="entry name" value="Tetratricopeptide repeat domain"/>
    <property type="match status" value="2"/>
</dbReference>
<gene>
    <name evidence="12" type="ORF">LAME_0B04434G</name>
</gene>
<dbReference type="GO" id="GO:0008312">
    <property type="term" value="F:7S RNA binding"/>
    <property type="evidence" value="ECO:0007669"/>
    <property type="project" value="InterPro"/>
</dbReference>
<dbReference type="GO" id="GO:0005783">
    <property type="term" value="C:endoplasmic reticulum"/>
    <property type="evidence" value="ECO:0007669"/>
    <property type="project" value="UniProtKB-SubCell"/>
</dbReference>
<evidence type="ECO:0000313" key="13">
    <source>
        <dbReference type="Proteomes" id="UP000191144"/>
    </source>
</evidence>
<name>A0A1G4IUU9_9SACH</name>
<comment type="similarity">
    <text evidence="3 9">Belongs to the SRP72 family.</text>
</comment>
<dbReference type="InterPro" id="IPR011990">
    <property type="entry name" value="TPR-like_helical_dom_sf"/>
</dbReference>
<dbReference type="GO" id="GO:0005786">
    <property type="term" value="C:signal recognition particle, endoplasmic reticulum targeting"/>
    <property type="evidence" value="ECO:0007669"/>
    <property type="project" value="UniProtKB-UniRule"/>
</dbReference>
<sequence length="601" mass="67918">MKDLTSLFSDLNVLYSNNKHAEVAKTCKRLIDGGVEDRKAVLRHWLIALVKSDQYKQSWDLLTQYSAELSDEFYLERLYVLYKLGYAKEFEKLYQEVKSAVHEKNPQNRGLLHVRAQFCFKNGKYDEAMEIYRVLAQNNEHQLDNETELACNERAAMASSSLVKETKTYTALHEDSYDLLFNESLIALAQDLPQLSLEHLEKASAMTAQDGLADDIFAIELQKAYVLHRIGELQKSKAILNALLEKNKTGSVNYLLAFNNLKSLQDISKYTSNIPLLLREMNVRELSGIVGTLGLEQQQRVVGNLLFLNLFSNSSIQAKKSILSKTLAKYQKVVDNVVLEPYYTQAKKMYHFAMSAISCGVDGSVVGLMLLAVQLQVAEKQYERAVLLCETFLNKCSAGVGASYRIVCYVLFELYQKSGRANSASILLDKIYDSVSDENVEEDPQFWRFVAFKLLARSSSDKSNNIFSTLQRLCPDLSLISPGAEEHIRISEDLDSLINSIDVDHTKEQGISPFEGTGKHKGNRALGKVLKKRRVHKNRKLPKNYDPAKQPNPERWLPTKDRSDFKPNKKVTAKQTQGGGVSRKGDQSLDISKKSKAKKGK</sequence>
<evidence type="ECO:0000256" key="9">
    <source>
        <dbReference type="PIRNR" id="PIRNR038922"/>
    </source>
</evidence>
<feature type="compositionally biased region" description="Basic residues" evidence="10">
    <location>
        <begin position="519"/>
        <end position="542"/>
    </location>
</feature>
<feature type="compositionally biased region" description="Basic and acidic residues" evidence="10">
    <location>
        <begin position="557"/>
        <end position="567"/>
    </location>
</feature>
<keyword evidence="8 9" id="KW-0687">Ribonucleoprotein</keyword>